<keyword evidence="5" id="KW-0430">Lectin</keyword>
<evidence type="ECO:0000256" key="1">
    <source>
        <dbReference type="ARBA" id="ARBA00004479"/>
    </source>
</evidence>
<proteinExistence type="predicted"/>
<dbReference type="PANTHER" id="PTHR14789:SF1">
    <property type="entry name" value="CHONDROLECTIN"/>
    <property type="match status" value="1"/>
</dbReference>
<dbReference type="PROSITE" id="PS50026">
    <property type="entry name" value="EGF_3"/>
    <property type="match status" value="1"/>
</dbReference>
<evidence type="ECO:0000256" key="11">
    <source>
        <dbReference type="SAM" id="Phobius"/>
    </source>
</evidence>
<feature type="transmembrane region" description="Helical" evidence="11">
    <location>
        <begin position="393"/>
        <end position="419"/>
    </location>
</feature>
<comment type="caution">
    <text evidence="13">The sequence shown here is derived from an EMBL/GenBank/DDBJ whole genome shotgun (WGS) entry which is preliminary data.</text>
</comment>
<dbReference type="GO" id="GO:0030246">
    <property type="term" value="F:carbohydrate binding"/>
    <property type="evidence" value="ECO:0007669"/>
    <property type="project" value="UniProtKB-KW"/>
</dbReference>
<dbReference type="InterPro" id="IPR018097">
    <property type="entry name" value="EGF_Ca-bd_CS"/>
</dbReference>
<dbReference type="InterPro" id="IPR051505">
    <property type="entry name" value="C-type_lectin_domain"/>
</dbReference>
<evidence type="ECO:0000256" key="6">
    <source>
        <dbReference type="ARBA" id="ARBA00022737"/>
    </source>
</evidence>
<comment type="subcellular location">
    <subcellularLocation>
        <location evidence="1">Membrane</location>
        <topology evidence="1">Single-pass type I membrane protein</topology>
    </subcellularLocation>
</comment>
<keyword evidence="4" id="KW-0732">Signal</keyword>
<keyword evidence="8 11" id="KW-0472">Membrane</keyword>
<name>A0A7J7JUQ9_BUGNE</name>
<keyword evidence="2 10" id="KW-0245">EGF-like domain</keyword>
<dbReference type="SMART" id="SM00179">
    <property type="entry name" value="EGF_CA"/>
    <property type="match status" value="3"/>
</dbReference>
<evidence type="ECO:0000256" key="9">
    <source>
        <dbReference type="ARBA" id="ARBA00023157"/>
    </source>
</evidence>
<keyword evidence="14" id="KW-1185">Reference proteome</keyword>
<dbReference type="InterPro" id="IPR009030">
    <property type="entry name" value="Growth_fac_rcpt_cys_sf"/>
</dbReference>
<protein>
    <recommendedName>
        <fullName evidence="12">EGF-like domain-containing protein</fullName>
    </recommendedName>
</protein>
<keyword evidence="7 11" id="KW-1133">Transmembrane helix</keyword>
<dbReference type="SUPFAM" id="SSF57196">
    <property type="entry name" value="EGF/Laminin"/>
    <property type="match status" value="1"/>
</dbReference>
<dbReference type="GO" id="GO:0016020">
    <property type="term" value="C:membrane"/>
    <property type="evidence" value="ECO:0007669"/>
    <property type="project" value="UniProtKB-SubCell"/>
</dbReference>
<dbReference type="Gene3D" id="2.10.25.10">
    <property type="entry name" value="Laminin"/>
    <property type="match status" value="4"/>
</dbReference>
<dbReference type="InterPro" id="IPR000152">
    <property type="entry name" value="EGF-type_Asp/Asn_hydroxyl_site"/>
</dbReference>
<evidence type="ECO:0000313" key="14">
    <source>
        <dbReference type="Proteomes" id="UP000593567"/>
    </source>
</evidence>
<keyword evidence="3 11" id="KW-0812">Transmembrane</keyword>
<dbReference type="InterPro" id="IPR001881">
    <property type="entry name" value="EGF-like_Ca-bd_dom"/>
</dbReference>
<feature type="disulfide bond" evidence="10">
    <location>
        <begin position="77"/>
        <end position="87"/>
    </location>
</feature>
<dbReference type="PROSITE" id="PS01187">
    <property type="entry name" value="EGF_CA"/>
    <property type="match status" value="1"/>
</dbReference>
<evidence type="ECO:0000256" key="4">
    <source>
        <dbReference type="ARBA" id="ARBA00022729"/>
    </source>
</evidence>
<dbReference type="FunFam" id="2.10.25.10:FF:000240">
    <property type="entry name" value="Vitamin K-dependent protein S"/>
    <property type="match status" value="1"/>
</dbReference>
<feature type="domain" description="EGF-like" evidence="12">
    <location>
        <begin position="73"/>
        <end position="112"/>
    </location>
</feature>
<accession>A0A7J7JUQ9</accession>
<evidence type="ECO:0000256" key="8">
    <source>
        <dbReference type="ARBA" id="ARBA00023136"/>
    </source>
</evidence>
<dbReference type="CDD" id="cd00054">
    <property type="entry name" value="EGF_CA"/>
    <property type="match status" value="1"/>
</dbReference>
<dbReference type="InterPro" id="IPR049883">
    <property type="entry name" value="NOTCH1_EGF-like"/>
</dbReference>
<evidence type="ECO:0000259" key="12">
    <source>
        <dbReference type="PROSITE" id="PS50026"/>
    </source>
</evidence>
<dbReference type="AlphaFoldDB" id="A0A7J7JUQ9"/>
<dbReference type="Pfam" id="PF14670">
    <property type="entry name" value="FXa_inhibition"/>
    <property type="match status" value="1"/>
</dbReference>
<dbReference type="PROSITE" id="PS01186">
    <property type="entry name" value="EGF_2"/>
    <property type="match status" value="3"/>
</dbReference>
<organism evidence="13 14">
    <name type="scientific">Bugula neritina</name>
    <name type="common">Brown bryozoan</name>
    <name type="synonym">Sertularia neritina</name>
    <dbReference type="NCBI Taxonomy" id="10212"/>
    <lineage>
        <taxon>Eukaryota</taxon>
        <taxon>Metazoa</taxon>
        <taxon>Spiralia</taxon>
        <taxon>Lophotrochozoa</taxon>
        <taxon>Bryozoa</taxon>
        <taxon>Gymnolaemata</taxon>
        <taxon>Cheilostomatida</taxon>
        <taxon>Flustrina</taxon>
        <taxon>Buguloidea</taxon>
        <taxon>Bugulidae</taxon>
        <taxon>Bugula</taxon>
    </lineage>
</organism>
<evidence type="ECO:0000256" key="5">
    <source>
        <dbReference type="ARBA" id="ARBA00022734"/>
    </source>
</evidence>
<dbReference type="EMBL" id="VXIV02001753">
    <property type="protein sequence ID" value="KAF6030110.1"/>
    <property type="molecule type" value="Genomic_DNA"/>
</dbReference>
<keyword evidence="6" id="KW-0677">Repeat</keyword>
<dbReference type="GO" id="GO:0050772">
    <property type="term" value="P:positive regulation of axonogenesis"/>
    <property type="evidence" value="ECO:0007669"/>
    <property type="project" value="TreeGrafter"/>
</dbReference>
<dbReference type="Proteomes" id="UP000593567">
    <property type="component" value="Unassembled WGS sequence"/>
</dbReference>
<dbReference type="Pfam" id="PF07645">
    <property type="entry name" value="EGF_CA"/>
    <property type="match status" value="2"/>
</dbReference>
<evidence type="ECO:0000313" key="13">
    <source>
        <dbReference type="EMBL" id="KAF6030110.1"/>
    </source>
</evidence>
<dbReference type="GO" id="GO:0005737">
    <property type="term" value="C:cytoplasm"/>
    <property type="evidence" value="ECO:0007669"/>
    <property type="project" value="TreeGrafter"/>
</dbReference>
<evidence type="ECO:0000256" key="2">
    <source>
        <dbReference type="ARBA" id="ARBA00022536"/>
    </source>
</evidence>
<dbReference type="OrthoDB" id="5966313at2759"/>
<dbReference type="SUPFAM" id="SSF57184">
    <property type="entry name" value="Growth factor receptor domain"/>
    <property type="match status" value="1"/>
</dbReference>
<comment type="caution">
    <text evidence="10">Lacks conserved residue(s) required for the propagation of feature annotation.</text>
</comment>
<evidence type="ECO:0000256" key="7">
    <source>
        <dbReference type="ARBA" id="ARBA00022989"/>
    </source>
</evidence>
<dbReference type="GO" id="GO:0005509">
    <property type="term" value="F:calcium ion binding"/>
    <property type="evidence" value="ECO:0007669"/>
    <property type="project" value="InterPro"/>
</dbReference>
<keyword evidence="9 10" id="KW-1015">Disulfide bond</keyword>
<evidence type="ECO:0000256" key="3">
    <source>
        <dbReference type="ARBA" id="ARBA00022692"/>
    </source>
</evidence>
<gene>
    <name evidence="13" type="ORF">EB796_011582</name>
</gene>
<dbReference type="PANTHER" id="PTHR14789">
    <property type="entry name" value="CHONDROLECTIN VARIANT CHODLFDELTAE"/>
    <property type="match status" value="1"/>
</dbReference>
<dbReference type="InterPro" id="IPR000742">
    <property type="entry name" value="EGF"/>
</dbReference>
<sequence length="435" mass="47588">MAKCTDIDDREDESSCGHICINSPGSYVCACNSGYELNEDEPTCDVNYLKTLWDREGFHDSIIRNVYFDELIDINECEVMSPCHQLCENTLGSYKCNCTESFILSSDSINCEPADPCAESNNCDTDNGLCSKVNIAEVCSCVKGYTLNGDGKTCDETDECALGTDACSQICTNTDGGYDCSCESGYILDLDGNTCTGGYECVCAASFVEVNGVCIVLDFKSPVPEITGTVDKEAKVNFLRFSLKAIASTQYTVEKETILFDTLAKAATSECSYISCDFITSSQMKRKKRATVGLFTFYKEYFSRLPRFPKYDENNDLQLGIYVKVPDVGYLRNVNLQTILEDSLSTVESATGFKAISILNPSLTTLFESTTTVGLRPQSSTLEPANKASNKYLLLYIRVGVTINVLVIGVAIAVIVCLISKSKKNRSCTLEPPAP</sequence>
<dbReference type="SMART" id="SM00181">
    <property type="entry name" value="EGF"/>
    <property type="match status" value="4"/>
</dbReference>
<reference evidence="13" key="1">
    <citation type="submission" date="2020-06" db="EMBL/GenBank/DDBJ databases">
        <title>Draft genome of Bugula neritina, a colonial animal packing powerful symbionts and potential medicines.</title>
        <authorList>
            <person name="Rayko M."/>
        </authorList>
    </citation>
    <scope>NUCLEOTIDE SEQUENCE [LARGE SCALE GENOMIC DNA]</scope>
    <source>
        <strain evidence="13">Kwan_BN1</strain>
    </source>
</reference>
<dbReference type="PROSITE" id="PS00010">
    <property type="entry name" value="ASX_HYDROXYL"/>
    <property type="match status" value="1"/>
</dbReference>
<evidence type="ECO:0000256" key="10">
    <source>
        <dbReference type="PROSITE-ProRule" id="PRU00076"/>
    </source>
</evidence>